<proteinExistence type="predicted"/>
<evidence type="ECO:0000313" key="1">
    <source>
        <dbReference type="EMBL" id="PYD82046.1"/>
    </source>
</evidence>
<gene>
    <name evidence="1" type="ORF">CFR80_08610</name>
</gene>
<protein>
    <submittedName>
        <fullName evidence="1">Uncharacterized protein</fullName>
    </submittedName>
</protein>
<dbReference type="AlphaFoldDB" id="A0A318QR51"/>
<sequence length="73" mass="8103">MKYDVPFDRDFRAASAVIPDDSSATVRIVRQAIPVFFMGICQIVAKTIGNNRTGRDKIHGMGLVENARFMDDG</sequence>
<dbReference type="RefSeq" id="WP_010514276.1">
    <property type="nucleotide sequence ID" value="NZ_NKTX01000015.1"/>
</dbReference>
<evidence type="ECO:0000313" key="2">
    <source>
        <dbReference type="Proteomes" id="UP000247417"/>
    </source>
</evidence>
<accession>A0A318QR51</accession>
<dbReference type="EMBL" id="NKTX01000015">
    <property type="protein sequence ID" value="PYD82046.1"/>
    <property type="molecule type" value="Genomic_DNA"/>
</dbReference>
<comment type="caution">
    <text evidence="1">The sequence shown here is derived from an EMBL/GenBank/DDBJ whole genome shotgun (WGS) entry which is preliminary data.</text>
</comment>
<organism evidence="1 2">
    <name type="scientific">Komagataeibacter oboediens</name>
    <dbReference type="NCBI Taxonomy" id="65958"/>
    <lineage>
        <taxon>Bacteria</taxon>
        <taxon>Pseudomonadati</taxon>
        <taxon>Pseudomonadota</taxon>
        <taxon>Alphaproteobacteria</taxon>
        <taxon>Acetobacterales</taxon>
        <taxon>Acetobacteraceae</taxon>
        <taxon>Komagataeibacter</taxon>
    </lineage>
</organism>
<dbReference type="Proteomes" id="UP000247417">
    <property type="component" value="Unassembled WGS sequence"/>
</dbReference>
<name>A0A318QR51_9PROT</name>
<reference evidence="1 2" key="1">
    <citation type="submission" date="2017-07" db="EMBL/GenBank/DDBJ databases">
        <title>A draft genome sequence of Komagataeibacter oboediens LMG 18849.</title>
        <authorList>
            <person name="Skraban J."/>
            <person name="Cleenwerck I."/>
            <person name="Vandamme P."/>
            <person name="Trcek J."/>
        </authorList>
    </citation>
    <scope>NUCLEOTIDE SEQUENCE [LARGE SCALE GENOMIC DNA]</scope>
    <source>
        <strain evidence="1 2">LMG 18849</strain>
    </source>
</reference>